<dbReference type="Proteomes" id="UP000564806">
    <property type="component" value="Unassembled WGS sequence"/>
</dbReference>
<evidence type="ECO:0000313" key="1">
    <source>
        <dbReference type="EMBL" id="NUU63168.1"/>
    </source>
</evidence>
<dbReference type="EMBL" id="JABWCS010000218">
    <property type="protein sequence ID" value="NUU63168.1"/>
    <property type="molecule type" value="Genomic_DNA"/>
</dbReference>
<accession>A0A850EPP8</accession>
<dbReference type="AlphaFoldDB" id="A0A850EPP8"/>
<keyword evidence="2" id="KW-1185">Reference proteome</keyword>
<reference evidence="1" key="1">
    <citation type="submission" date="2020-06" db="EMBL/GenBank/DDBJ databases">
        <title>Paenibacillus sp. nov., isolated from soil.</title>
        <authorList>
            <person name="Seo Y.L."/>
        </authorList>
    </citation>
    <scope>NUCLEOTIDE SEQUENCE [LARGE SCALE GENOMIC DNA]</scope>
    <source>
        <strain evidence="1">JW14</strain>
    </source>
</reference>
<sequence length="259" mass="29322">MGRLAGSMAASTGGEPVAEYSRLHDYRMEHIMQGGSVKQGKGALATGLPRWRQQVQYAVGHTLNDFYSLQPEVRRETPVQFLLERRWPPKGEAFPSLLHYWDIKTTIADELMRIVSVNHLREIPVMLYEQWFVPVPELEVDLSMIFQLAWNSGTPGRSLSIQKFMVNGNEDVITGFLHMANVFCNQAYGQPPETVEIYSLLDGRKHSFDGGAVSYAESLDYVRLLSVFLDQAELADRVVCSSNRRSDKNEDVCGRYGLM</sequence>
<organism evidence="1 2">
    <name type="scientific">Paenibacillus agri</name>
    <dbReference type="NCBI Taxonomy" id="2744309"/>
    <lineage>
        <taxon>Bacteria</taxon>
        <taxon>Bacillati</taxon>
        <taxon>Bacillota</taxon>
        <taxon>Bacilli</taxon>
        <taxon>Bacillales</taxon>
        <taxon>Paenibacillaceae</taxon>
        <taxon>Paenibacillus</taxon>
    </lineage>
</organism>
<gene>
    <name evidence="1" type="ORF">HPT30_22710</name>
</gene>
<name>A0A850EPP8_9BACL</name>
<dbReference type="RefSeq" id="WP_175373597.1">
    <property type="nucleotide sequence ID" value="NZ_JABWCS010000218.1"/>
</dbReference>
<proteinExistence type="predicted"/>
<comment type="caution">
    <text evidence="1">The sequence shown here is derived from an EMBL/GenBank/DDBJ whole genome shotgun (WGS) entry which is preliminary data.</text>
</comment>
<evidence type="ECO:0000313" key="2">
    <source>
        <dbReference type="Proteomes" id="UP000564806"/>
    </source>
</evidence>
<protein>
    <submittedName>
        <fullName evidence="1">Uncharacterized protein</fullName>
    </submittedName>
</protein>